<feature type="compositionally biased region" description="Polar residues" evidence="1">
    <location>
        <begin position="89"/>
        <end position="100"/>
    </location>
</feature>
<feature type="compositionally biased region" description="Polar residues" evidence="1">
    <location>
        <begin position="172"/>
        <end position="184"/>
    </location>
</feature>
<evidence type="ECO:0000256" key="1">
    <source>
        <dbReference type="SAM" id="MobiDB-lite"/>
    </source>
</evidence>
<name>A0AA38NZU7_9AGAR</name>
<protein>
    <submittedName>
        <fullName evidence="3">Uncharacterized protein</fullName>
    </submittedName>
</protein>
<sequence>MHLSTVYIASVIAASVVCGLPLQNVYPSTSSNVLGGGHPDSSLYPRGQLCCGFSRGNTPHNGGGETAHDHGGNTAHDRGGSPPHGSGGNTPHNCGSNTFHGSGGDTESRGSGDTDCGSRLNTANGANDRSAPVGSFTYISSDGSHSDSQDDAASSKESTYSSVTGAEYGSARSRQSAPSISSALNLPPHANPSDNPLESESPEQNSGGFPLTPKVTPPPPAHVTHNRP</sequence>
<organism evidence="3 4">
    <name type="scientific">Lentinula raphanica</name>
    <dbReference type="NCBI Taxonomy" id="153919"/>
    <lineage>
        <taxon>Eukaryota</taxon>
        <taxon>Fungi</taxon>
        <taxon>Dikarya</taxon>
        <taxon>Basidiomycota</taxon>
        <taxon>Agaricomycotina</taxon>
        <taxon>Agaricomycetes</taxon>
        <taxon>Agaricomycetidae</taxon>
        <taxon>Agaricales</taxon>
        <taxon>Marasmiineae</taxon>
        <taxon>Omphalotaceae</taxon>
        <taxon>Lentinula</taxon>
    </lineage>
</organism>
<keyword evidence="4" id="KW-1185">Reference proteome</keyword>
<feature type="compositionally biased region" description="Basic and acidic residues" evidence="1">
    <location>
        <begin position="66"/>
        <end position="79"/>
    </location>
</feature>
<feature type="signal peptide" evidence="2">
    <location>
        <begin position="1"/>
        <end position="19"/>
    </location>
</feature>
<keyword evidence="2" id="KW-0732">Signal</keyword>
<evidence type="ECO:0000313" key="3">
    <source>
        <dbReference type="EMBL" id="KAJ3833575.1"/>
    </source>
</evidence>
<dbReference type="Proteomes" id="UP001163846">
    <property type="component" value="Unassembled WGS sequence"/>
</dbReference>
<dbReference type="AlphaFoldDB" id="A0AA38NZU7"/>
<proteinExistence type="predicted"/>
<reference evidence="3" key="1">
    <citation type="submission" date="2022-08" db="EMBL/GenBank/DDBJ databases">
        <authorList>
            <consortium name="DOE Joint Genome Institute"/>
            <person name="Min B."/>
            <person name="Riley R."/>
            <person name="Sierra-Patev S."/>
            <person name="Naranjo-Ortiz M."/>
            <person name="Looney B."/>
            <person name="Konkel Z."/>
            <person name="Slot J.C."/>
            <person name="Sakamoto Y."/>
            <person name="Steenwyk J.L."/>
            <person name="Rokas A."/>
            <person name="Carro J."/>
            <person name="Camarero S."/>
            <person name="Ferreira P."/>
            <person name="Molpeceres G."/>
            <person name="Ruiz-Duenas F.J."/>
            <person name="Serrano A."/>
            <person name="Henrissat B."/>
            <person name="Drula E."/>
            <person name="Hughes K.W."/>
            <person name="Mata J.L."/>
            <person name="Ishikawa N.K."/>
            <person name="Vargas-Isla R."/>
            <person name="Ushijima S."/>
            <person name="Smith C.A."/>
            <person name="Ahrendt S."/>
            <person name="Andreopoulos W."/>
            <person name="He G."/>
            <person name="Labutti K."/>
            <person name="Lipzen A."/>
            <person name="Ng V."/>
            <person name="Sandor L."/>
            <person name="Barry K."/>
            <person name="Martinez A.T."/>
            <person name="Xiao Y."/>
            <person name="Gibbons J.G."/>
            <person name="Terashima K."/>
            <person name="Hibbett D.S."/>
            <person name="Grigoriev I.V."/>
        </authorList>
    </citation>
    <scope>NUCLEOTIDE SEQUENCE</scope>
    <source>
        <strain evidence="3">TFB9207</strain>
    </source>
</reference>
<evidence type="ECO:0000256" key="2">
    <source>
        <dbReference type="SAM" id="SignalP"/>
    </source>
</evidence>
<accession>A0AA38NZU7</accession>
<feature type="compositionally biased region" description="Polar residues" evidence="1">
    <location>
        <begin position="192"/>
        <end position="207"/>
    </location>
</feature>
<gene>
    <name evidence="3" type="ORF">F5878DRAFT_665526</name>
</gene>
<comment type="caution">
    <text evidence="3">The sequence shown here is derived from an EMBL/GenBank/DDBJ whole genome shotgun (WGS) entry which is preliminary data.</text>
</comment>
<feature type="region of interest" description="Disordered" evidence="1">
    <location>
        <begin position="55"/>
        <end position="228"/>
    </location>
</feature>
<evidence type="ECO:0000313" key="4">
    <source>
        <dbReference type="Proteomes" id="UP001163846"/>
    </source>
</evidence>
<feature type="chain" id="PRO_5041451534" evidence="2">
    <location>
        <begin position="20"/>
        <end position="228"/>
    </location>
</feature>
<dbReference type="EMBL" id="MU806669">
    <property type="protein sequence ID" value="KAJ3833575.1"/>
    <property type="molecule type" value="Genomic_DNA"/>
</dbReference>